<dbReference type="OrthoDB" id="9811425at2"/>
<keyword evidence="6 9" id="KW-0413">Isomerase</keyword>
<dbReference type="GO" id="GO:0016853">
    <property type="term" value="F:isomerase activity"/>
    <property type="evidence" value="ECO:0007669"/>
    <property type="project" value="UniProtKB-KW"/>
</dbReference>
<evidence type="ECO:0000256" key="2">
    <source>
        <dbReference type="ARBA" id="ARBA00005959"/>
    </source>
</evidence>
<feature type="binding site" evidence="9">
    <location>
        <position position="180"/>
    </location>
    <ligand>
        <name>NADP(+)</name>
        <dbReference type="ChEBI" id="CHEBI:58349"/>
    </ligand>
</feature>
<name>H1SI23_9BURK</name>
<dbReference type="Pfam" id="PF01370">
    <property type="entry name" value="Epimerase"/>
    <property type="match status" value="1"/>
</dbReference>
<dbReference type="RefSeq" id="WP_006164295.1">
    <property type="nucleotide sequence ID" value="NZ_AHJE01000176.1"/>
</dbReference>
<keyword evidence="5 9" id="KW-0560">Oxidoreductase</keyword>
<dbReference type="PATRIC" id="fig|1127483.3.peg.8080"/>
<feature type="binding site" evidence="9">
    <location>
        <begin position="11"/>
        <end position="17"/>
    </location>
    <ligand>
        <name>NADP(+)</name>
        <dbReference type="ChEBI" id="CHEBI:58349"/>
    </ligand>
</feature>
<comment type="catalytic activity">
    <reaction evidence="8 9">
        <text>GDP-beta-L-fucose + NADP(+) = GDP-4-dehydro-alpha-D-rhamnose + NADPH + H(+)</text>
        <dbReference type="Rhea" id="RHEA:18885"/>
        <dbReference type="ChEBI" id="CHEBI:15378"/>
        <dbReference type="ChEBI" id="CHEBI:57273"/>
        <dbReference type="ChEBI" id="CHEBI:57783"/>
        <dbReference type="ChEBI" id="CHEBI:57964"/>
        <dbReference type="ChEBI" id="CHEBI:58349"/>
        <dbReference type="EC" id="1.1.1.271"/>
    </reaction>
</comment>
<reference evidence="11 12" key="1">
    <citation type="journal article" date="2012" name="J. Bacteriol.">
        <title>De Novo Genome Project of Cupriavidus basilensis OR16.</title>
        <authorList>
            <person name="Cserhati M."/>
            <person name="Kriszt B."/>
            <person name="Szoboszlay S."/>
            <person name="Toth A."/>
            <person name="Szabo I."/>
            <person name="Tancsics A."/>
            <person name="Nagy I."/>
            <person name="Horvath B."/>
            <person name="Nagy I."/>
            <person name="Kukolya J."/>
        </authorList>
    </citation>
    <scope>NUCLEOTIDE SEQUENCE [LARGE SCALE GENOMIC DNA]</scope>
    <source>
        <strain evidence="11 12">OR16</strain>
    </source>
</reference>
<dbReference type="GO" id="GO:0042351">
    <property type="term" value="P:'de novo' GDP-L-fucose biosynthetic process"/>
    <property type="evidence" value="ECO:0007669"/>
    <property type="project" value="UniProtKB-UniRule"/>
</dbReference>
<comment type="pathway">
    <text evidence="1 9">Nucleotide-sugar biosynthesis; GDP-L-fucose biosynthesis via de novo pathway; GDP-L-fucose from GDP-alpha-D-mannose: step 2/2.</text>
</comment>
<comment type="function">
    <text evidence="9">Catalyzes the two-step NADP-dependent conversion of GDP-4-dehydro-6-deoxy-D-mannose to GDP-fucose, involving an epimerase and a reductase reaction.</text>
</comment>
<accession>H1SI23</accession>
<evidence type="ECO:0000259" key="10">
    <source>
        <dbReference type="Pfam" id="PF01370"/>
    </source>
</evidence>
<feature type="binding site" evidence="9">
    <location>
        <position position="141"/>
    </location>
    <ligand>
        <name>NADP(+)</name>
        <dbReference type="ChEBI" id="CHEBI:58349"/>
    </ligand>
</feature>
<dbReference type="Gene3D" id="3.40.50.720">
    <property type="entry name" value="NAD(P)-binding Rossmann-like Domain"/>
    <property type="match status" value="1"/>
</dbReference>
<proteinExistence type="inferred from homology"/>
<dbReference type="FunFam" id="3.40.50.720:FF:000101">
    <property type="entry name" value="GDP-L-fucose synthase"/>
    <property type="match status" value="1"/>
</dbReference>
<comment type="caution">
    <text evidence="11">The sequence shown here is derived from an EMBL/GenBank/DDBJ whole genome shotgun (WGS) entry which is preliminary data.</text>
</comment>
<comment type="similarity">
    <text evidence="2 9">Belongs to the NAD(P)-dependent epimerase/dehydratase family. Fucose synthase subfamily.</text>
</comment>
<evidence type="ECO:0000313" key="12">
    <source>
        <dbReference type="Proteomes" id="UP000005808"/>
    </source>
</evidence>
<dbReference type="GO" id="GO:0050577">
    <property type="term" value="F:GDP-L-fucose synthase activity"/>
    <property type="evidence" value="ECO:0007669"/>
    <property type="project" value="UniProtKB-UniRule"/>
</dbReference>
<feature type="binding site" evidence="9">
    <location>
        <begin position="164"/>
        <end position="167"/>
    </location>
    <ligand>
        <name>NADP(+)</name>
        <dbReference type="ChEBI" id="CHEBI:58349"/>
    </ligand>
</feature>
<dbReference type="SUPFAM" id="SSF51735">
    <property type="entry name" value="NAD(P)-binding Rossmann-fold domains"/>
    <property type="match status" value="1"/>
</dbReference>
<feature type="binding site" evidence="9">
    <location>
        <position position="210"/>
    </location>
    <ligand>
        <name>substrate</name>
    </ligand>
</feature>
<dbReference type="PANTHER" id="PTHR43238">
    <property type="entry name" value="GDP-L-FUCOSE SYNTHASE"/>
    <property type="match status" value="1"/>
</dbReference>
<evidence type="ECO:0000313" key="11">
    <source>
        <dbReference type="EMBL" id="EHP37842.1"/>
    </source>
</evidence>
<evidence type="ECO:0000256" key="3">
    <source>
        <dbReference type="ARBA" id="ARBA00012371"/>
    </source>
</evidence>
<dbReference type="EMBL" id="AHJE01000176">
    <property type="protein sequence ID" value="EHP37842.1"/>
    <property type="molecule type" value="Genomic_DNA"/>
</dbReference>
<evidence type="ECO:0000256" key="8">
    <source>
        <dbReference type="ARBA" id="ARBA00051935"/>
    </source>
</evidence>
<dbReference type="CDD" id="cd05239">
    <property type="entry name" value="GDP_FS_SDR_e"/>
    <property type="match status" value="1"/>
</dbReference>
<evidence type="ECO:0000256" key="6">
    <source>
        <dbReference type="ARBA" id="ARBA00023235"/>
    </source>
</evidence>
<feature type="binding site" evidence="9">
    <location>
        <position position="188"/>
    </location>
    <ligand>
        <name>substrate</name>
    </ligand>
</feature>
<dbReference type="GO" id="GO:0070401">
    <property type="term" value="F:NADP+ binding"/>
    <property type="evidence" value="ECO:0007669"/>
    <property type="project" value="UniProtKB-UniRule"/>
</dbReference>
<dbReference type="AlphaFoldDB" id="H1SI23"/>
<dbReference type="InterPro" id="IPR028614">
    <property type="entry name" value="GDP_fucose/colitose_synth"/>
</dbReference>
<evidence type="ECO:0000256" key="4">
    <source>
        <dbReference type="ARBA" id="ARBA00022857"/>
    </source>
</evidence>
<evidence type="ECO:0000256" key="7">
    <source>
        <dbReference type="ARBA" id="ARBA00023268"/>
    </source>
</evidence>
<dbReference type="InterPro" id="IPR036291">
    <property type="entry name" value="NAD(P)-bd_dom_sf"/>
</dbReference>
<keyword evidence="4 9" id="KW-0521">NADP</keyword>
<dbReference type="EC" id="1.1.1.271" evidence="3 9"/>
<dbReference type="InterPro" id="IPR001509">
    <property type="entry name" value="Epimerase_deHydtase"/>
</dbReference>
<dbReference type="PANTHER" id="PTHR43238:SF1">
    <property type="entry name" value="GDP-L-FUCOSE SYNTHASE"/>
    <property type="match status" value="1"/>
</dbReference>
<feature type="domain" description="NAD-dependent epimerase/dehydratase" evidence="10">
    <location>
        <begin position="7"/>
        <end position="234"/>
    </location>
</feature>
<organism evidence="11 12">
    <name type="scientific">Cupriavidus basilensis OR16</name>
    <dbReference type="NCBI Taxonomy" id="1127483"/>
    <lineage>
        <taxon>Bacteria</taxon>
        <taxon>Pseudomonadati</taxon>
        <taxon>Pseudomonadota</taxon>
        <taxon>Betaproteobacteria</taxon>
        <taxon>Burkholderiales</taxon>
        <taxon>Burkholderiaceae</taxon>
        <taxon>Cupriavidus</taxon>
    </lineage>
</organism>
<dbReference type="UniPathway" id="UPA00128">
    <property type="reaction ID" value="UER00191"/>
</dbReference>
<dbReference type="Proteomes" id="UP000005808">
    <property type="component" value="Unassembled WGS sequence"/>
</dbReference>
<dbReference type="HAMAP" id="MF_00956">
    <property type="entry name" value="GDP_fucose_synth"/>
    <property type="match status" value="1"/>
</dbReference>
<evidence type="ECO:0000256" key="9">
    <source>
        <dbReference type="HAMAP-Rule" id="MF_00956"/>
    </source>
</evidence>
<evidence type="ECO:0000256" key="1">
    <source>
        <dbReference type="ARBA" id="ARBA00004883"/>
    </source>
</evidence>
<dbReference type="Gene3D" id="3.90.25.10">
    <property type="entry name" value="UDP-galactose 4-epimerase, domain 1"/>
    <property type="match status" value="1"/>
</dbReference>
<feature type="binding site" evidence="9">
    <location>
        <position position="203"/>
    </location>
    <ligand>
        <name>substrate</name>
    </ligand>
</feature>
<feature type="binding site" evidence="9">
    <location>
        <position position="279"/>
    </location>
    <ligand>
        <name>substrate</name>
    </ligand>
</feature>
<feature type="site" description="Important for catalytic activity" evidence="9">
    <location>
        <position position="110"/>
    </location>
</feature>
<sequence>MNLDQTIFVAGHRGMVGSAIVRRLQLLGYRHIVTAGRDELNLLDPVAVLGFFRKRAIDQIYLAAAKVGGIHANNTYPAEFIYENLMIEANVVHAAHVSGVQALLFLGSSCIYPKHAEQPMREDALLTGLLEPTNEPYAIAKIAGIKLCESYNRQYGRDYRCVMPTNLYGPLDNFHSENSHVIPALIRRFHEAKQRGATEVVIWGSGNSMREFLHVDDMAAASVHVMELPSAAYQSNTQPMLSHINVGTGIDCTIRELAETIAKVTGFRGRLVFDVNKPEGSPRKLMDVRRMKALGWTSTIELEEGLRDAYTWYVENVAVS</sequence>
<evidence type="ECO:0000256" key="5">
    <source>
        <dbReference type="ARBA" id="ARBA00023002"/>
    </source>
</evidence>
<keyword evidence="7 9" id="KW-0511">Multifunctional enzyme</keyword>
<feature type="active site" description="Proton donor/acceptor" evidence="9">
    <location>
        <position position="137"/>
    </location>
</feature>
<feature type="binding site" evidence="9">
    <location>
        <begin position="106"/>
        <end position="109"/>
    </location>
    <ligand>
        <name>NADP(+)</name>
        <dbReference type="ChEBI" id="CHEBI:58349"/>
    </ligand>
</feature>
<gene>
    <name evidence="9" type="primary">fcl</name>
    <name evidence="11" type="ORF">OR16_40649</name>
</gene>
<protein>
    <recommendedName>
        <fullName evidence="3 9">GDP-L-fucose synthase</fullName>
        <ecNumber evidence="3 9">1.1.1.271</ecNumber>
    </recommendedName>
    <alternativeName>
        <fullName evidence="9">GDP-4-keto-6-deoxy-D-mannose-3,5-epimerase-4-reductase</fullName>
    </alternativeName>
</protein>
<feature type="site" description="Important for catalytic activity" evidence="9">
    <location>
        <position position="108"/>
    </location>
</feature>